<evidence type="ECO:0000313" key="7">
    <source>
        <dbReference type="Proteomes" id="UP000247702"/>
    </source>
</evidence>
<dbReference type="PANTHER" id="PTHR10270:SF161">
    <property type="entry name" value="SEX-DETERMINING REGION Y PROTEIN"/>
    <property type="match status" value="1"/>
</dbReference>
<dbReference type="GO" id="GO:0000978">
    <property type="term" value="F:RNA polymerase II cis-regulatory region sequence-specific DNA binding"/>
    <property type="evidence" value="ECO:0007669"/>
    <property type="project" value="TreeGrafter"/>
</dbReference>
<dbReference type="SMART" id="SM00398">
    <property type="entry name" value="HMG"/>
    <property type="match status" value="1"/>
</dbReference>
<evidence type="ECO:0000313" key="6">
    <source>
        <dbReference type="EMBL" id="GBB99774.1"/>
    </source>
</evidence>
<dbReference type="GO" id="GO:0001228">
    <property type="term" value="F:DNA-binding transcription activator activity, RNA polymerase II-specific"/>
    <property type="evidence" value="ECO:0007669"/>
    <property type="project" value="TreeGrafter"/>
</dbReference>
<dbReference type="SUPFAM" id="SSF47095">
    <property type="entry name" value="HMG-box"/>
    <property type="match status" value="1"/>
</dbReference>
<feature type="region of interest" description="Disordered" evidence="4">
    <location>
        <begin position="41"/>
        <end position="65"/>
    </location>
</feature>
<dbReference type="GO" id="GO:0005634">
    <property type="term" value="C:nucleus"/>
    <property type="evidence" value="ECO:0007669"/>
    <property type="project" value="UniProtKB-UniRule"/>
</dbReference>
<protein>
    <recommendedName>
        <fullName evidence="5">HMG box domain-containing protein</fullName>
    </recommendedName>
</protein>
<feature type="compositionally biased region" description="Low complexity" evidence="4">
    <location>
        <begin position="149"/>
        <end position="158"/>
    </location>
</feature>
<evidence type="ECO:0000256" key="4">
    <source>
        <dbReference type="SAM" id="MobiDB-lite"/>
    </source>
</evidence>
<feature type="region of interest" description="Disordered" evidence="4">
    <location>
        <begin position="133"/>
        <end position="158"/>
    </location>
</feature>
<dbReference type="InterPro" id="IPR036910">
    <property type="entry name" value="HMG_box_dom_sf"/>
</dbReference>
<proteinExistence type="predicted"/>
<keyword evidence="1 3" id="KW-0238">DNA-binding</keyword>
<comment type="caution">
    <text evidence="6">The sequence shown here is derived from an EMBL/GenBank/DDBJ whole genome shotgun (WGS) entry which is preliminary data.</text>
</comment>
<dbReference type="CDD" id="cd01389">
    <property type="entry name" value="HMG-box_ROX1-like"/>
    <property type="match status" value="1"/>
</dbReference>
<dbReference type="Pfam" id="PF00505">
    <property type="entry name" value="HMG_box"/>
    <property type="match status" value="1"/>
</dbReference>
<evidence type="ECO:0000256" key="2">
    <source>
        <dbReference type="ARBA" id="ARBA00023163"/>
    </source>
</evidence>
<dbReference type="Gene3D" id="1.10.30.10">
    <property type="entry name" value="High mobility group box domain"/>
    <property type="match status" value="1"/>
</dbReference>
<dbReference type="EMBL" id="BEXD01002924">
    <property type="protein sequence ID" value="GBB99774.1"/>
    <property type="molecule type" value="Genomic_DNA"/>
</dbReference>
<dbReference type="AlphaFoldDB" id="A0A2Z6RNI1"/>
<dbReference type="InterPro" id="IPR050140">
    <property type="entry name" value="SRY-related_HMG-box_TF-like"/>
</dbReference>
<feature type="DNA-binding region" description="HMG box" evidence="3">
    <location>
        <begin position="61"/>
        <end position="132"/>
    </location>
</feature>
<feature type="compositionally biased region" description="Basic residues" evidence="4">
    <location>
        <begin position="137"/>
        <end position="146"/>
    </location>
</feature>
<evidence type="ECO:0000256" key="1">
    <source>
        <dbReference type="ARBA" id="ARBA00023125"/>
    </source>
</evidence>
<dbReference type="PANTHER" id="PTHR10270">
    <property type="entry name" value="SOX TRANSCRIPTION FACTOR"/>
    <property type="match status" value="1"/>
</dbReference>
<reference evidence="6 7" key="1">
    <citation type="submission" date="2017-11" db="EMBL/GenBank/DDBJ databases">
        <title>The genome of Rhizophagus clarus HR1 reveals common genetic basis of auxotrophy among arbuscular mycorrhizal fungi.</title>
        <authorList>
            <person name="Kobayashi Y."/>
        </authorList>
    </citation>
    <scope>NUCLEOTIDE SEQUENCE [LARGE SCALE GENOMIC DNA]</scope>
    <source>
        <strain evidence="6 7">HR1</strain>
    </source>
</reference>
<dbReference type="InterPro" id="IPR009071">
    <property type="entry name" value="HMG_box_dom"/>
</dbReference>
<evidence type="ECO:0000259" key="5">
    <source>
        <dbReference type="PROSITE" id="PS50118"/>
    </source>
</evidence>
<keyword evidence="3" id="KW-0539">Nucleus</keyword>
<sequence>MTSRVSYNNNKRALVEINEHPFTSTTYINNQLIDNNTVMMNSQQQPLSQRSTKRRRNRDTPPRPLNSFMIYRREYQKKIKEQNPNILLSELSRISKSAADKWASEPQQVKQIYAEKARAEKERHMKLYPNYVYCPRRPSRSKQRKKSTSEGTSSEKMSLSFLLNDESNAFRPYSHPNHTYATATM</sequence>
<dbReference type="Proteomes" id="UP000247702">
    <property type="component" value="Unassembled WGS sequence"/>
</dbReference>
<keyword evidence="2" id="KW-0804">Transcription</keyword>
<feature type="compositionally biased region" description="Polar residues" evidence="4">
    <location>
        <begin position="41"/>
        <end position="50"/>
    </location>
</feature>
<gene>
    <name evidence="6" type="ORF">RclHR1_03630002</name>
</gene>
<feature type="domain" description="HMG box" evidence="5">
    <location>
        <begin position="61"/>
        <end position="132"/>
    </location>
</feature>
<accession>A0A2Z6RNI1</accession>
<dbReference type="PROSITE" id="PS50118">
    <property type="entry name" value="HMG_BOX_2"/>
    <property type="match status" value="1"/>
</dbReference>
<evidence type="ECO:0000256" key="3">
    <source>
        <dbReference type="PROSITE-ProRule" id="PRU00267"/>
    </source>
</evidence>
<dbReference type="STRING" id="94130.A0A2Z6RNI1"/>
<dbReference type="GO" id="GO:0030154">
    <property type="term" value="P:cell differentiation"/>
    <property type="evidence" value="ECO:0007669"/>
    <property type="project" value="TreeGrafter"/>
</dbReference>
<organism evidence="6 7">
    <name type="scientific">Rhizophagus clarus</name>
    <dbReference type="NCBI Taxonomy" id="94130"/>
    <lineage>
        <taxon>Eukaryota</taxon>
        <taxon>Fungi</taxon>
        <taxon>Fungi incertae sedis</taxon>
        <taxon>Mucoromycota</taxon>
        <taxon>Glomeromycotina</taxon>
        <taxon>Glomeromycetes</taxon>
        <taxon>Glomerales</taxon>
        <taxon>Glomeraceae</taxon>
        <taxon>Rhizophagus</taxon>
    </lineage>
</organism>
<name>A0A2Z6RNI1_9GLOM</name>
<keyword evidence="7" id="KW-1185">Reference proteome</keyword>